<dbReference type="KEGG" id="lpan:LPMP_201095"/>
<dbReference type="GeneID" id="22574317"/>
<sequence>MELNIPLLLYAVVQFVAFIFVLVATPIGIFRVTKNHTIAHGVISLWGAKVDTGNSTLFDPISDFWSECPGHLLRFRLAEAFAIISIFVYGAAFVLGVIMLFCGSILRWICLGLNIVGAITVCIVWATMVRSYFNDDGKECPALQSVTVYGAGFALFVAAWVLDVINIFILLLSICTTVTTESGQVKQTEVKL</sequence>
<dbReference type="EMBL" id="CP009389">
    <property type="protein sequence ID" value="AIN97602.1"/>
    <property type="molecule type" value="Genomic_DNA"/>
</dbReference>
<reference evidence="2 3" key="1">
    <citation type="journal article" date="2015" name="Sci. Rep.">
        <title>The genome of Leishmania panamensis: insights into genomics of the L. (Viannia) subgenus.</title>
        <authorList>
            <person name="Llanes A."/>
            <person name="Restrepo C.M."/>
            <person name="Vecchio G.D."/>
            <person name="Anguizola F.J."/>
            <person name="Lleonart R."/>
        </authorList>
    </citation>
    <scope>NUCLEOTIDE SEQUENCE [LARGE SCALE GENOMIC DNA]</scope>
    <source>
        <strain evidence="2 3">MHOM/PA/94/PSC-1</strain>
    </source>
</reference>
<evidence type="ECO:0000313" key="3">
    <source>
        <dbReference type="Proteomes" id="UP000063063"/>
    </source>
</evidence>
<dbReference type="VEuPathDB" id="TriTrypDB:LPMP_201095"/>
<dbReference type="PANTHER" id="PTHR33297">
    <property type="entry name" value="AMASTIN-LIKE SURFACE PROTEIN-LIKE PROTEIN-RELATED"/>
    <property type="match status" value="1"/>
</dbReference>
<dbReference type="VEuPathDB" id="TriTrypDB:LPAL13_200050400"/>
<organism evidence="2 3">
    <name type="scientific">Leishmania panamensis</name>
    <dbReference type="NCBI Taxonomy" id="5679"/>
    <lineage>
        <taxon>Eukaryota</taxon>
        <taxon>Discoba</taxon>
        <taxon>Euglenozoa</taxon>
        <taxon>Kinetoplastea</taxon>
        <taxon>Metakinetoplastina</taxon>
        <taxon>Trypanosomatida</taxon>
        <taxon>Trypanosomatidae</taxon>
        <taxon>Leishmaniinae</taxon>
        <taxon>Leishmania</taxon>
        <taxon>Leishmania guyanensis species complex</taxon>
    </lineage>
</organism>
<dbReference type="eggNOG" id="ENOG502SU24">
    <property type="taxonomic scope" value="Eukaryota"/>
</dbReference>
<feature type="transmembrane region" description="Helical" evidence="1">
    <location>
        <begin position="7"/>
        <end position="30"/>
    </location>
</feature>
<dbReference type="Proteomes" id="UP000063063">
    <property type="component" value="Chromosome 20"/>
</dbReference>
<keyword evidence="1" id="KW-1133">Transmembrane helix</keyword>
<dbReference type="RefSeq" id="XP_010698309.1">
    <property type="nucleotide sequence ID" value="XM_010700007.1"/>
</dbReference>
<keyword evidence="3" id="KW-1185">Reference proteome</keyword>
<evidence type="ECO:0000313" key="2">
    <source>
        <dbReference type="EMBL" id="AIN97602.1"/>
    </source>
</evidence>
<dbReference type="OrthoDB" id="264682at2759"/>
<protein>
    <submittedName>
        <fullName evidence="2">Amastin-like surface protein, putative</fullName>
    </submittedName>
</protein>
<dbReference type="Pfam" id="PF07344">
    <property type="entry name" value="Amastin"/>
    <property type="match status" value="1"/>
</dbReference>
<evidence type="ECO:0000256" key="1">
    <source>
        <dbReference type="SAM" id="Phobius"/>
    </source>
</evidence>
<feature type="transmembrane region" description="Helical" evidence="1">
    <location>
        <begin position="108"/>
        <end position="128"/>
    </location>
</feature>
<gene>
    <name evidence="2" type="ORF">LPMP_201095</name>
</gene>
<proteinExistence type="predicted"/>
<accession>A0A088RNG4</accession>
<keyword evidence="1" id="KW-0472">Membrane</keyword>
<dbReference type="InterPro" id="IPR009944">
    <property type="entry name" value="Amastin"/>
</dbReference>
<name>A0A088RNG4_LEIPA</name>
<dbReference type="PANTHER" id="PTHR33297:SF4">
    <property type="entry name" value="AMASTIN"/>
    <property type="match status" value="1"/>
</dbReference>
<feature type="transmembrane region" description="Helical" evidence="1">
    <location>
        <begin position="148"/>
        <end position="172"/>
    </location>
</feature>
<keyword evidence="1" id="KW-0812">Transmembrane</keyword>
<feature type="transmembrane region" description="Helical" evidence="1">
    <location>
        <begin position="80"/>
        <end position="101"/>
    </location>
</feature>
<dbReference type="AlphaFoldDB" id="A0A088RNG4"/>